<reference evidence="1" key="2">
    <citation type="submission" date="2020-06" db="EMBL/GenBank/DDBJ databases">
        <authorList>
            <person name="Sheffer M."/>
        </authorList>
    </citation>
    <scope>NUCLEOTIDE SEQUENCE</scope>
</reference>
<evidence type="ECO:0000313" key="2">
    <source>
        <dbReference type="Proteomes" id="UP000807504"/>
    </source>
</evidence>
<comment type="caution">
    <text evidence="1">The sequence shown here is derived from an EMBL/GenBank/DDBJ whole genome shotgun (WGS) entry which is preliminary data.</text>
</comment>
<protein>
    <submittedName>
        <fullName evidence="1">Uncharacterized protein</fullName>
    </submittedName>
</protein>
<gene>
    <name evidence="1" type="ORF">HNY73_002479</name>
</gene>
<accession>A0A8T0FTN3</accession>
<evidence type="ECO:0000313" key="1">
    <source>
        <dbReference type="EMBL" id="KAF8794504.1"/>
    </source>
</evidence>
<reference evidence="1" key="1">
    <citation type="journal article" date="2020" name="bioRxiv">
        <title>Chromosome-level reference genome of the European wasp spider Argiope bruennichi: a resource for studies on range expansion and evolutionary adaptation.</title>
        <authorList>
            <person name="Sheffer M.M."/>
            <person name="Hoppe A."/>
            <person name="Krehenwinkel H."/>
            <person name="Uhl G."/>
            <person name="Kuss A.W."/>
            <person name="Jensen L."/>
            <person name="Jensen C."/>
            <person name="Gillespie R.G."/>
            <person name="Hoff K.J."/>
            <person name="Prost S."/>
        </authorList>
    </citation>
    <scope>NUCLEOTIDE SEQUENCE</scope>
</reference>
<name>A0A8T0FTN3_ARGBR</name>
<sequence>MIDNSHAFMSLKPDDMFECFRTLMCPLNRTEDFYKLDEEFAPELKEKTWELIKNVFGVEGPDNTLENWVKYRAVTCDFPEDKFKKLFNEYFQLAGEHWLEACIDNFSEKCKHSEEAAIKYQTVIISIGRSIFFHQWSHKQHNITFIWCTLALDVDGGAFPL</sequence>
<dbReference type="EMBL" id="JABXBU010000002">
    <property type="protein sequence ID" value="KAF8794504.1"/>
    <property type="molecule type" value="Genomic_DNA"/>
</dbReference>
<dbReference type="AlphaFoldDB" id="A0A8T0FTN3"/>
<proteinExistence type="predicted"/>
<organism evidence="1 2">
    <name type="scientific">Argiope bruennichi</name>
    <name type="common">Wasp spider</name>
    <name type="synonym">Aranea bruennichi</name>
    <dbReference type="NCBI Taxonomy" id="94029"/>
    <lineage>
        <taxon>Eukaryota</taxon>
        <taxon>Metazoa</taxon>
        <taxon>Ecdysozoa</taxon>
        <taxon>Arthropoda</taxon>
        <taxon>Chelicerata</taxon>
        <taxon>Arachnida</taxon>
        <taxon>Araneae</taxon>
        <taxon>Araneomorphae</taxon>
        <taxon>Entelegynae</taxon>
        <taxon>Araneoidea</taxon>
        <taxon>Araneidae</taxon>
        <taxon>Argiope</taxon>
    </lineage>
</organism>
<keyword evidence="2" id="KW-1185">Reference proteome</keyword>
<dbReference type="Proteomes" id="UP000807504">
    <property type="component" value="Unassembled WGS sequence"/>
</dbReference>